<dbReference type="InterPro" id="IPR045012">
    <property type="entry name" value="NLP"/>
</dbReference>
<proteinExistence type="predicted"/>
<dbReference type="GO" id="GO:0003700">
    <property type="term" value="F:DNA-binding transcription factor activity"/>
    <property type="evidence" value="ECO:0007669"/>
    <property type="project" value="InterPro"/>
</dbReference>
<feature type="domain" description="NLP1-9 GAF" evidence="2">
    <location>
        <begin position="237"/>
        <end position="405"/>
    </location>
</feature>
<keyword evidence="4" id="KW-1185">Reference proteome</keyword>
<dbReference type="AlphaFoldDB" id="A0A2U1MX86"/>
<evidence type="ECO:0000256" key="1">
    <source>
        <dbReference type="SAM" id="MobiDB-lite"/>
    </source>
</evidence>
<name>A0A2U1MX86_ARTAN</name>
<feature type="region of interest" description="Disordered" evidence="1">
    <location>
        <begin position="436"/>
        <end position="458"/>
    </location>
</feature>
<dbReference type="EMBL" id="PKPP01004146">
    <property type="protein sequence ID" value="PWA65857.1"/>
    <property type="molecule type" value="Genomic_DNA"/>
</dbReference>
<reference evidence="3 4" key="1">
    <citation type="journal article" date="2018" name="Mol. Plant">
        <title>The genome of Artemisia annua provides insight into the evolution of Asteraceae family and artemisinin biosynthesis.</title>
        <authorList>
            <person name="Shen Q."/>
            <person name="Zhang L."/>
            <person name="Liao Z."/>
            <person name="Wang S."/>
            <person name="Yan T."/>
            <person name="Shi P."/>
            <person name="Liu M."/>
            <person name="Fu X."/>
            <person name="Pan Q."/>
            <person name="Wang Y."/>
            <person name="Lv Z."/>
            <person name="Lu X."/>
            <person name="Zhang F."/>
            <person name="Jiang W."/>
            <person name="Ma Y."/>
            <person name="Chen M."/>
            <person name="Hao X."/>
            <person name="Li L."/>
            <person name="Tang Y."/>
            <person name="Lv G."/>
            <person name="Zhou Y."/>
            <person name="Sun X."/>
            <person name="Brodelius P.E."/>
            <person name="Rose J.K.C."/>
            <person name="Tang K."/>
        </authorList>
    </citation>
    <scope>NUCLEOTIDE SEQUENCE [LARGE SCALE GENOMIC DNA]</scope>
    <source>
        <strain evidence="4">cv. Huhao1</strain>
        <tissue evidence="3">Leaf</tissue>
    </source>
</reference>
<protein>
    <submittedName>
        <fullName evidence="3">NIN-like protein</fullName>
    </submittedName>
</protein>
<dbReference type="Pfam" id="PF22922">
    <property type="entry name" value="GAF_NLP"/>
    <property type="match status" value="1"/>
</dbReference>
<dbReference type="STRING" id="35608.A0A2U1MX86"/>
<sequence>MVESRSKKRISKFIESFGNKVNWKSANEFIPERRIFYYSSSDEKPKNNNVEEKIISAFCDIGVPRLTGLLQFWSLAETDNGLRFLSCSDQPFALEDLDPRHHFYRLACIKFRCNIDHDDNYDPYKIYAPRDNDWITEKSPVATAFLNRFPDVVLDLRSVRGTTPLVQIALGCGFTSLILLPVFDHNSSCVGVVECCMKVAYLFIVLQELKFALERAGLSTYHVQESLPFETIHGLKLATYEIEVALKTLCESHQLSLGQVWIANDTEKHAPCSSSLEVTRTKQKLLVKLSGYCADSLDDHLPMPHVYEYYDTCNVLPLKMREVSIVGKTLETNLSHLCRDLKKLMANGPLGLLIGLCKCSCLALCLRSTHTGDNVDYVFEFLWPRGRNYSIVSGSLLLNLKRCLPSFKFASGQKLGGGFHIKELGKVKQEDELKQQYQGQGPNSLKRKLTDLSEGDGEPYSDPFWDDDDDMLVATSYMKKTAKILIRCSYILEDAMEKIEEAFMLDPENYKLEYQFEGNWFKLDNDLHLTGLRRCYRKDPNCRLKVCVLPSSIETNGLADQQHAQ</sequence>
<dbReference type="InterPro" id="IPR055081">
    <property type="entry name" value="NLP1-9_GAF"/>
</dbReference>
<organism evidence="3 4">
    <name type="scientific">Artemisia annua</name>
    <name type="common">Sweet wormwood</name>
    <dbReference type="NCBI Taxonomy" id="35608"/>
    <lineage>
        <taxon>Eukaryota</taxon>
        <taxon>Viridiplantae</taxon>
        <taxon>Streptophyta</taxon>
        <taxon>Embryophyta</taxon>
        <taxon>Tracheophyta</taxon>
        <taxon>Spermatophyta</taxon>
        <taxon>Magnoliopsida</taxon>
        <taxon>eudicotyledons</taxon>
        <taxon>Gunneridae</taxon>
        <taxon>Pentapetalae</taxon>
        <taxon>asterids</taxon>
        <taxon>campanulids</taxon>
        <taxon>Asterales</taxon>
        <taxon>Asteraceae</taxon>
        <taxon>Asteroideae</taxon>
        <taxon>Anthemideae</taxon>
        <taxon>Artemisiinae</taxon>
        <taxon>Artemisia</taxon>
    </lineage>
</organism>
<evidence type="ECO:0000313" key="4">
    <source>
        <dbReference type="Proteomes" id="UP000245207"/>
    </source>
</evidence>
<evidence type="ECO:0000259" key="2">
    <source>
        <dbReference type="Pfam" id="PF22922"/>
    </source>
</evidence>
<evidence type="ECO:0000313" key="3">
    <source>
        <dbReference type="EMBL" id="PWA65857.1"/>
    </source>
</evidence>
<dbReference type="Proteomes" id="UP000245207">
    <property type="component" value="Unassembled WGS sequence"/>
</dbReference>
<dbReference type="PANTHER" id="PTHR32002:SF49">
    <property type="entry name" value="BILE ACID:SODIUM SYMPORTER_ARSENICAL RESISTANCE PROTEIN ACR3-RELATED"/>
    <property type="match status" value="1"/>
</dbReference>
<comment type="caution">
    <text evidence="3">The sequence shown here is derived from an EMBL/GenBank/DDBJ whole genome shotgun (WGS) entry which is preliminary data.</text>
</comment>
<accession>A0A2U1MX86</accession>
<dbReference type="OrthoDB" id="1698461at2759"/>
<dbReference type="PANTHER" id="PTHR32002">
    <property type="entry name" value="PROTEIN NLP8"/>
    <property type="match status" value="1"/>
</dbReference>
<gene>
    <name evidence="3" type="ORF">CTI12_AA302740</name>
</gene>